<dbReference type="Pfam" id="PF13426">
    <property type="entry name" value="PAS_9"/>
    <property type="match status" value="1"/>
</dbReference>
<sequence length="401" mass="44616">MEDQVASMATPEEILRRAEARRFVPNGAAVGKMPTRDKKLAFTTGDEAVDTNIRSMIQNLLHLSPYAMCITDMQKPDEPIIYANEMFCEWTEYPEDYIVGRNCRFLQGPATEPETVKRMRKAINEGTEFRGIVRNYSRTGIHLWNNLVMTPIKNSQGFVTHFTGIQNFSHEPPNAENTPPPPKTMAFNPLAKDLNIKKTAATDNKAVAEAILTDLEVAKGNISPKILPKSGAGMRDFEMDESQGSSPKRREYQAEKNHPGQSLVPARRKTGDSPLSSPKKTRIGSGVAAPAGGPESEVDIMEEPPKLSLMDSIPLELPQLQLDCPPPRRTYRPRVTSTRRQGGECQVLPDKDVWLELVMRSLTPENVPMLPPVEVTPPKSTAMSYSDFDQAQHMLAAQKAH</sequence>
<dbReference type="CDD" id="cd00130">
    <property type="entry name" value="PAS"/>
    <property type="match status" value="1"/>
</dbReference>
<dbReference type="AlphaFoldDB" id="A0A126X3P0"/>
<dbReference type="SUPFAM" id="SSF55785">
    <property type="entry name" value="PYP-like sensor domain (PAS domain)"/>
    <property type="match status" value="1"/>
</dbReference>
<proteinExistence type="evidence at transcript level"/>
<keyword evidence="2" id="KW-0716">Sensory transduction</keyword>
<dbReference type="InterPro" id="IPR035965">
    <property type="entry name" value="PAS-like_dom_sf"/>
</dbReference>
<evidence type="ECO:0000256" key="3">
    <source>
        <dbReference type="ARBA" id="ARBA00022630"/>
    </source>
</evidence>
<accession>A0A126X3P0</accession>
<evidence type="ECO:0000256" key="5">
    <source>
        <dbReference type="ARBA" id="ARBA00022991"/>
    </source>
</evidence>
<dbReference type="SMART" id="SM00091">
    <property type="entry name" value="PAS"/>
    <property type="match status" value="1"/>
</dbReference>
<name>A0A126X3P0_COLSC</name>
<protein>
    <submittedName>
        <fullName evidence="9">Putative LOV domain-containing protein</fullName>
    </submittedName>
</protein>
<evidence type="ECO:0000256" key="7">
    <source>
        <dbReference type="SAM" id="MobiDB-lite"/>
    </source>
</evidence>
<organism evidence="9">
    <name type="scientific">Coleochaete scutata</name>
    <dbReference type="NCBI Taxonomy" id="3125"/>
    <lineage>
        <taxon>Eukaryota</taxon>
        <taxon>Viridiplantae</taxon>
        <taxon>Streptophyta</taxon>
        <taxon>Coleochaetophyceae</taxon>
        <taxon>Coleochaetales</taxon>
        <taxon>Coleochaetaceae</taxon>
        <taxon>Coleochaete</taxon>
    </lineage>
</organism>
<evidence type="ECO:0000259" key="8">
    <source>
        <dbReference type="SMART" id="SM00091"/>
    </source>
</evidence>
<dbReference type="NCBIfam" id="TIGR00229">
    <property type="entry name" value="sensory_box"/>
    <property type="match status" value="1"/>
</dbReference>
<feature type="compositionally biased region" description="Basic and acidic residues" evidence="7">
    <location>
        <begin position="248"/>
        <end position="258"/>
    </location>
</feature>
<dbReference type="GO" id="GO:0009881">
    <property type="term" value="F:photoreceptor activity"/>
    <property type="evidence" value="ECO:0007669"/>
    <property type="project" value="UniProtKB-KW"/>
</dbReference>
<feature type="region of interest" description="Disordered" evidence="7">
    <location>
        <begin position="319"/>
        <end position="338"/>
    </location>
</feature>
<feature type="region of interest" description="Disordered" evidence="7">
    <location>
        <begin position="223"/>
        <end position="298"/>
    </location>
</feature>
<dbReference type="PANTHER" id="PTHR47429:SF2">
    <property type="entry name" value="PROTEIN TWIN LOV 1"/>
    <property type="match status" value="1"/>
</dbReference>
<evidence type="ECO:0000256" key="6">
    <source>
        <dbReference type="ARBA" id="ARBA00023170"/>
    </source>
</evidence>
<dbReference type="EMBL" id="KU701421">
    <property type="protein sequence ID" value="AML79030.1"/>
    <property type="molecule type" value="mRNA"/>
</dbReference>
<dbReference type="GO" id="GO:0005634">
    <property type="term" value="C:nucleus"/>
    <property type="evidence" value="ECO:0007669"/>
    <property type="project" value="TreeGrafter"/>
</dbReference>
<keyword evidence="5" id="KW-0157">Chromophore</keyword>
<reference evidence="9" key="1">
    <citation type="journal article" date="2016" name="Proc. Natl. Acad. Sci. U.S.A.">
        <title>Functional and topological diversity of LOV domain photoreceptors.</title>
        <authorList>
            <person name="Glantz S.T."/>
            <person name="Carpenter E.J."/>
            <person name="Melkonian M."/>
            <person name="Gardner K.H."/>
            <person name="Boyden E.S."/>
            <person name="Wong G.K."/>
            <person name="Chow B.Y."/>
        </authorList>
    </citation>
    <scope>NUCLEOTIDE SEQUENCE</scope>
    <source>
        <strain evidence="9">VQBJ_2003829</strain>
    </source>
</reference>
<dbReference type="PANTHER" id="PTHR47429">
    <property type="entry name" value="PROTEIN TWIN LOV 1"/>
    <property type="match status" value="1"/>
</dbReference>
<evidence type="ECO:0000256" key="4">
    <source>
        <dbReference type="ARBA" id="ARBA00022643"/>
    </source>
</evidence>
<dbReference type="Gene3D" id="3.30.450.20">
    <property type="entry name" value="PAS domain"/>
    <property type="match status" value="1"/>
</dbReference>
<keyword evidence="3" id="KW-0285">Flavoprotein</keyword>
<evidence type="ECO:0000256" key="2">
    <source>
        <dbReference type="ARBA" id="ARBA00022606"/>
    </source>
</evidence>
<evidence type="ECO:0000256" key="1">
    <source>
        <dbReference type="ARBA" id="ARBA00022543"/>
    </source>
</evidence>
<dbReference type="InterPro" id="IPR000014">
    <property type="entry name" value="PAS"/>
</dbReference>
<keyword evidence="6" id="KW-0675">Receptor</keyword>
<evidence type="ECO:0000313" key="9">
    <source>
        <dbReference type="EMBL" id="AML79030.1"/>
    </source>
</evidence>
<feature type="domain" description="PAS" evidence="8">
    <location>
        <begin position="55"/>
        <end position="124"/>
    </location>
</feature>
<keyword evidence="1" id="KW-0600">Photoreceptor protein</keyword>
<keyword evidence="4" id="KW-0288">FMN</keyword>